<evidence type="ECO:0000256" key="1">
    <source>
        <dbReference type="PROSITE-ProRule" id="PRU00325"/>
    </source>
</evidence>
<keyword evidence="1" id="KW-0863">Zinc-finger</keyword>
<organism evidence="4 5">
    <name type="scientific">Heracleum sosnowskyi</name>
    <dbReference type="NCBI Taxonomy" id="360622"/>
    <lineage>
        <taxon>Eukaryota</taxon>
        <taxon>Viridiplantae</taxon>
        <taxon>Streptophyta</taxon>
        <taxon>Embryophyta</taxon>
        <taxon>Tracheophyta</taxon>
        <taxon>Spermatophyta</taxon>
        <taxon>Magnoliopsida</taxon>
        <taxon>eudicotyledons</taxon>
        <taxon>Gunneridae</taxon>
        <taxon>Pentapetalae</taxon>
        <taxon>asterids</taxon>
        <taxon>campanulids</taxon>
        <taxon>Apiales</taxon>
        <taxon>Apiaceae</taxon>
        <taxon>Apioideae</taxon>
        <taxon>apioid superclade</taxon>
        <taxon>Tordylieae</taxon>
        <taxon>Tordyliinae</taxon>
        <taxon>Heracleum</taxon>
    </lineage>
</organism>
<dbReference type="Proteomes" id="UP001237642">
    <property type="component" value="Unassembled WGS sequence"/>
</dbReference>
<reference evidence="4" key="1">
    <citation type="submission" date="2023-02" db="EMBL/GenBank/DDBJ databases">
        <title>Genome of toxic invasive species Heracleum sosnowskyi carries increased number of genes despite the absence of recent whole-genome duplications.</title>
        <authorList>
            <person name="Schelkunov M."/>
            <person name="Shtratnikova V."/>
            <person name="Makarenko M."/>
            <person name="Klepikova A."/>
            <person name="Omelchenko D."/>
            <person name="Novikova G."/>
            <person name="Obukhova E."/>
            <person name="Bogdanov V."/>
            <person name="Penin A."/>
            <person name="Logacheva M."/>
        </authorList>
    </citation>
    <scope>NUCLEOTIDE SEQUENCE</scope>
    <source>
        <strain evidence="4">Hsosn_3</strain>
        <tissue evidence="4">Leaf</tissue>
    </source>
</reference>
<dbReference type="AlphaFoldDB" id="A0AAD8M4J7"/>
<name>A0AAD8M4J7_9APIA</name>
<sequence length="213" mass="24129">MTISEGVKNFKVKDVLLNGRLFEVTVRLSDQDVNCECKFYLRKGYLCRHAFASLHQCGVSKIPLSYVKMRWIKKAENHPSVIGSNVSAQHCVELDDVKLQVKENWFDFQSCMSIAGFDKAAVEMMRTHVQAMKVDMNEFLPHKNGNVDKFVGPKPHSHPVILNPNTSRNKGCGSRIKSGKEKAMDAYKDKRRKCSKCGEIAGHNVRSCPKNQK</sequence>
<dbReference type="PROSITE" id="PS50966">
    <property type="entry name" value="ZF_SWIM"/>
    <property type="match status" value="1"/>
</dbReference>
<dbReference type="EMBL" id="JAUIZM010000010">
    <property type="protein sequence ID" value="KAK1359314.1"/>
    <property type="molecule type" value="Genomic_DNA"/>
</dbReference>
<keyword evidence="1" id="KW-0479">Metal-binding</keyword>
<evidence type="ECO:0000259" key="3">
    <source>
        <dbReference type="PROSITE" id="PS50966"/>
    </source>
</evidence>
<accession>A0AAD8M4J7</accession>
<evidence type="ECO:0000313" key="5">
    <source>
        <dbReference type="Proteomes" id="UP001237642"/>
    </source>
</evidence>
<keyword evidence="5" id="KW-1185">Reference proteome</keyword>
<proteinExistence type="predicted"/>
<evidence type="ECO:0000313" key="4">
    <source>
        <dbReference type="EMBL" id="KAK1359314.1"/>
    </source>
</evidence>
<keyword evidence="1" id="KW-0862">Zinc</keyword>
<gene>
    <name evidence="4" type="ORF">POM88_043788</name>
</gene>
<feature type="region of interest" description="Disordered" evidence="2">
    <location>
        <begin position="158"/>
        <end position="185"/>
    </location>
</feature>
<dbReference type="PANTHER" id="PTHR47718">
    <property type="entry name" value="OS01G0519700 PROTEIN"/>
    <property type="match status" value="1"/>
</dbReference>
<evidence type="ECO:0000256" key="2">
    <source>
        <dbReference type="SAM" id="MobiDB-lite"/>
    </source>
</evidence>
<feature type="domain" description="SWIM-type" evidence="3">
    <location>
        <begin position="22"/>
        <end position="58"/>
    </location>
</feature>
<dbReference type="InterPro" id="IPR007527">
    <property type="entry name" value="Znf_SWIM"/>
</dbReference>
<dbReference type="Pfam" id="PF04434">
    <property type="entry name" value="SWIM"/>
    <property type="match status" value="1"/>
</dbReference>
<comment type="caution">
    <text evidence="4">The sequence shown here is derived from an EMBL/GenBank/DDBJ whole genome shotgun (WGS) entry which is preliminary data.</text>
</comment>
<dbReference type="GO" id="GO:0008270">
    <property type="term" value="F:zinc ion binding"/>
    <property type="evidence" value="ECO:0007669"/>
    <property type="project" value="UniProtKB-KW"/>
</dbReference>
<protein>
    <recommendedName>
        <fullName evidence="3">SWIM-type domain-containing protein</fullName>
    </recommendedName>
</protein>
<reference evidence="4" key="2">
    <citation type="submission" date="2023-05" db="EMBL/GenBank/DDBJ databases">
        <authorList>
            <person name="Schelkunov M.I."/>
        </authorList>
    </citation>
    <scope>NUCLEOTIDE SEQUENCE</scope>
    <source>
        <strain evidence="4">Hsosn_3</strain>
        <tissue evidence="4">Leaf</tissue>
    </source>
</reference>